<organism evidence="1">
    <name type="scientific">Latilactobacillus sakei</name>
    <name type="common">Lactobacillus sakei</name>
    <dbReference type="NCBI Taxonomy" id="1599"/>
    <lineage>
        <taxon>Bacteria</taxon>
        <taxon>Bacillati</taxon>
        <taxon>Bacillota</taxon>
        <taxon>Bacilli</taxon>
        <taxon>Lactobacillales</taxon>
        <taxon>Lactobacillaceae</taxon>
        <taxon>Latilactobacillus</taxon>
    </lineage>
</organism>
<dbReference type="GO" id="GO:0016887">
    <property type="term" value="F:ATP hydrolysis activity"/>
    <property type="evidence" value="ECO:0007669"/>
    <property type="project" value="InterPro"/>
</dbReference>
<proteinExistence type="predicted"/>
<gene>
    <name evidence="1" type="primary">lasY</name>
</gene>
<protein>
    <submittedName>
        <fullName evidence="1">Uncharacterized protein lasY</fullName>
    </submittedName>
</protein>
<dbReference type="Pfam" id="PF00005">
    <property type="entry name" value="ABC_tran"/>
    <property type="match status" value="1"/>
</dbReference>
<dbReference type="Pfam" id="PF13732">
    <property type="entry name" value="DrrA1-3_C"/>
    <property type="match status" value="1"/>
</dbReference>
<accession>Q9AEC8</accession>
<dbReference type="SMART" id="SM00382">
    <property type="entry name" value="AAA"/>
    <property type="match status" value="1"/>
</dbReference>
<dbReference type="GO" id="GO:0005524">
    <property type="term" value="F:ATP binding"/>
    <property type="evidence" value="ECO:0007669"/>
    <property type="project" value="InterPro"/>
</dbReference>
<dbReference type="InterPro" id="IPR025302">
    <property type="entry name" value="DrrA1/2-like_C"/>
</dbReference>
<dbReference type="Gene3D" id="3.40.50.300">
    <property type="entry name" value="P-loop containing nucleotide triphosphate hydrolases"/>
    <property type="match status" value="1"/>
</dbReference>
<dbReference type="PROSITE" id="PS00211">
    <property type="entry name" value="ABC_TRANSPORTER_1"/>
    <property type="match status" value="1"/>
</dbReference>
<dbReference type="RefSeq" id="WP_089535192.1">
    <property type="nucleotide sequence ID" value="NZ_CP016466.1"/>
</dbReference>
<sequence length="300" mass="33623">MLEIIDLNKSFKNRKVISHENFSVNNGEILGLIGQNGAGKTTTFKMILDLLKPDSGTILWNKKPLTQKEHNIIGFLPEDRGLYPNLTVEQQIVFFAELRGQSPKVTKLKIQRWMDRFDVKGKPSDKVKLLSKGNQQKVQLISTLIHDPKFIILDEPFSGLDPVNAGLLKKGIKDMKDAGATIIYSSHDMANVEQISDKIIMLKNGRIVLNGTADDIKNSYSKNKIIIQSALTKNDLENINGVMSVKKVADKFHVEIKNDLIGNKIASQAISKGALIEFIKDRSTLEEIFQIKTTEPKTNE</sequence>
<dbReference type="InterPro" id="IPR017871">
    <property type="entry name" value="ABC_transporter-like_CS"/>
</dbReference>
<reference evidence="1" key="3">
    <citation type="journal article" date="1997" name="Mol. Gen. Genet.">
        <title>Organization and expression of a gene cluster involved in the biosynthesis of the lantibiotic lactocin S.</title>
        <authorList>
            <person name="Skaugen M."/>
        </authorList>
    </citation>
    <scope>NUCLEOTIDE SEQUENCE</scope>
    <source>
        <strain evidence="1">L45</strain>
    </source>
</reference>
<reference evidence="1" key="2">
    <citation type="journal article" date="1994" name="J. Biol. Chem.">
        <title>In vivo conversion of L-serine to D-alanine in a ribosomally synthesized polypeptide.</title>
        <authorList>
            <person name="Skaugen M."/>
            <person name="Nissen-Meyer J."/>
            <person name="Jung G."/>
            <person name="Stevanovic S."/>
            <person name="Sletten K."/>
            <person name="Inger C."/>
            <person name="Abildgaard C.I."/>
            <person name="Nes I.F."/>
        </authorList>
    </citation>
    <scope>NUCLEOTIDE SEQUENCE</scope>
    <source>
        <strain evidence="1">L45</strain>
    </source>
</reference>
<reference evidence="1" key="1">
    <citation type="journal article" date="1994" name="Appl. Environ. Microbiol.">
        <title>Transposition in Lactobacillus sake and its abolition of lactocin S production by insertion of IS1163, a new member of the IS3 family.</title>
        <authorList>
            <person name="Skaugen M."/>
        </authorList>
    </citation>
    <scope>NUCLEOTIDE SEQUENCE</scope>
    <source>
        <strain evidence="1">L45</strain>
    </source>
</reference>
<dbReference type="EMBL" id="Z54312">
    <property type="protein sequence ID" value="CAC33840.1"/>
    <property type="molecule type" value="Genomic_DNA"/>
</dbReference>
<dbReference type="InterPro" id="IPR003593">
    <property type="entry name" value="AAA+_ATPase"/>
</dbReference>
<evidence type="ECO:0000313" key="1">
    <source>
        <dbReference type="EMBL" id="CAC33840.1"/>
    </source>
</evidence>
<dbReference type="InterPro" id="IPR051782">
    <property type="entry name" value="ABC_Transporter_VariousFunc"/>
</dbReference>
<dbReference type="AlphaFoldDB" id="Q9AEC8"/>
<dbReference type="SUPFAM" id="SSF52540">
    <property type="entry name" value="P-loop containing nucleoside triphosphate hydrolases"/>
    <property type="match status" value="1"/>
</dbReference>
<reference evidence="1" key="5">
    <citation type="journal article" date="2002" name="Appl. Environ. Microbiol.">
        <title>Identification, characterization, and expression of a second, bicistronic, operon involved in the production of lactocin S in Lactobacillus sakei L45.</title>
        <authorList>
            <person name="Skaugen M."/>
            <person name="Andersen E.L."/>
            <person name="Christie V.H."/>
            <person name="Nes I.F."/>
        </authorList>
    </citation>
    <scope>NUCLEOTIDE SEQUENCE</scope>
    <source>
        <strain evidence="1">L45</strain>
    </source>
</reference>
<dbReference type="PANTHER" id="PTHR42939:SF1">
    <property type="entry name" value="ABC TRANSPORTER ATP-BINDING PROTEIN ALBC-RELATED"/>
    <property type="match status" value="1"/>
</dbReference>
<name>Q9AEC8_LATSK</name>
<dbReference type="InterPro" id="IPR003439">
    <property type="entry name" value="ABC_transporter-like_ATP-bd"/>
</dbReference>
<reference evidence="1" key="4">
    <citation type="journal article" date="2000" name="Microbiology">
        <title>Transposition in Lactobacillus sakei: inactivation of a second lactocin S operon by the insertion of IS1520, a new member of the IS3 family of insertion sequences.</title>
        <authorList>
            <person name="Skaugen M."/>
        </authorList>
    </citation>
    <scope>NUCLEOTIDE SEQUENCE</scope>
    <source>
        <strain evidence="1">L45</strain>
    </source>
</reference>
<dbReference type="InterPro" id="IPR027417">
    <property type="entry name" value="P-loop_NTPase"/>
</dbReference>
<dbReference type="PANTHER" id="PTHR42939">
    <property type="entry name" value="ABC TRANSPORTER ATP-BINDING PROTEIN ALBC-RELATED"/>
    <property type="match status" value="1"/>
</dbReference>
<dbReference type="PROSITE" id="PS50893">
    <property type="entry name" value="ABC_TRANSPORTER_2"/>
    <property type="match status" value="1"/>
</dbReference>